<dbReference type="InterPro" id="IPR004401">
    <property type="entry name" value="YbaB/EbfC"/>
</dbReference>
<dbReference type="Gene3D" id="3.30.1310.10">
    <property type="entry name" value="Nucleoid-associated protein YbaB-like domain"/>
    <property type="match status" value="1"/>
</dbReference>
<dbReference type="Proteomes" id="UP001268819">
    <property type="component" value="Unassembled WGS sequence"/>
</dbReference>
<dbReference type="Pfam" id="PF02575">
    <property type="entry name" value="YbaB_DNA_bd"/>
    <property type="match status" value="1"/>
</dbReference>
<dbReference type="SUPFAM" id="SSF82607">
    <property type="entry name" value="YbaB-like"/>
    <property type="match status" value="1"/>
</dbReference>
<organism evidence="2 3">
    <name type="scientific">Saccharothrix longispora</name>
    <dbReference type="NCBI Taxonomy" id="33920"/>
    <lineage>
        <taxon>Bacteria</taxon>
        <taxon>Bacillati</taxon>
        <taxon>Actinomycetota</taxon>
        <taxon>Actinomycetes</taxon>
        <taxon>Pseudonocardiales</taxon>
        <taxon>Pseudonocardiaceae</taxon>
        <taxon>Saccharothrix</taxon>
    </lineage>
</organism>
<dbReference type="InterPro" id="IPR036894">
    <property type="entry name" value="YbaB-like_sf"/>
</dbReference>
<keyword evidence="3" id="KW-1185">Reference proteome</keyword>
<comment type="caution">
    <text evidence="2">The sequence shown here is derived from an EMBL/GenBank/DDBJ whole genome shotgun (WGS) entry which is preliminary data.</text>
</comment>
<proteinExistence type="predicted"/>
<dbReference type="GO" id="GO:0003677">
    <property type="term" value="F:DNA binding"/>
    <property type="evidence" value="ECO:0007669"/>
    <property type="project" value="UniProtKB-KW"/>
</dbReference>
<feature type="region of interest" description="Disordered" evidence="1">
    <location>
        <begin position="114"/>
        <end position="174"/>
    </location>
</feature>
<dbReference type="EMBL" id="JAVDSG010000001">
    <property type="protein sequence ID" value="MDR6598389.1"/>
    <property type="molecule type" value="Genomic_DNA"/>
</dbReference>
<accession>A0ABU1Q7L6</accession>
<evidence type="ECO:0000313" key="3">
    <source>
        <dbReference type="Proteomes" id="UP001268819"/>
    </source>
</evidence>
<name>A0ABU1Q7L6_9PSEU</name>
<gene>
    <name evidence="2" type="ORF">J2S66_006773</name>
</gene>
<sequence>MTDPHRMIEDYESRTSALLERAEEAKARIAELAGSATSSDGAVSVSVSAGGALLSLSFGSKADDMPKERLAALVMSTAKRAQAQAVGRIATIMAPVVGDNSDAMRFVQEQIPSIDVSDEHTGEPQPQPQFVVNEEQQDVVATRQTPPARPVRRPVEDDDTDYDQRGLFKKDGGW</sequence>
<feature type="compositionally biased region" description="Basic and acidic residues" evidence="1">
    <location>
        <begin position="162"/>
        <end position="174"/>
    </location>
</feature>
<keyword evidence="2" id="KW-0238">DNA-binding</keyword>
<protein>
    <submittedName>
        <fullName evidence="2">DNA-binding protein YbaB</fullName>
    </submittedName>
</protein>
<evidence type="ECO:0000256" key="1">
    <source>
        <dbReference type="SAM" id="MobiDB-lite"/>
    </source>
</evidence>
<reference evidence="2 3" key="1">
    <citation type="submission" date="2023-07" db="EMBL/GenBank/DDBJ databases">
        <title>Sequencing the genomes of 1000 actinobacteria strains.</title>
        <authorList>
            <person name="Klenk H.-P."/>
        </authorList>
    </citation>
    <scope>NUCLEOTIDE SEQUENCE [LARGE SCALE GENOMIC DNA]</scope>
    <source>
        <strain evidence="2 3">DSM 43749</strain>
    </source>
</reference>
<dbReference type="RefSeq" id="WP_310312913.1">
    <property type="nucleotide sequence ID" value="NZ_BAAAXB010000001.1"/>
</dbReference>
<evidence type="ECO:0000313" key="2">
    <source>
        <dbReference type="EMBL" id="MDR6598389.1"/>
    </source>
</evidence>